<evidence type="ECO:0000256" key="1">
    <source>
        <dbReference type="SAM" id="MobiDB-lite"/>
    </source>
</evidence>
<name>A0A8H5LNN2_9AGAR</name>
<gene>
    <name evidence="2" type="ORF">D9756_000788</name>
</gene>
<feature type="compositionally biased region" description="Polar residues" evidence="1">
    <location>
        <begin position="312"/>
        <end position="323"/>
    </location>
</feature>
<feature type="compositionally biased region" description="Polar residues" evidence="1">
    <location>
        <begin position="193"/>
        <end position="204"/>
    </location>
</feature>
<organism evidence="2 3">
    <name type="scientific">Leucocoprinus leucothites</name>
    <dbReference type="NCBI Taxonomy" id="201217"/>
    <lineage>
        <taxon>Eukaryota</taxon>
        <taxon>Fungi</taxon>
        <taxon>Dikarya</taxon>
        <taxon>Basidiomycota</taxon>
        <taxon>Agaricomycotina</taxon>
        <taxon>Agaricomycetes</taxon>
        <taxon>Agaricomycetidae</taxon>
        <taxon>Agaricales</taxon>
        <taxon>Agaricineae</taxon>
        <taxon>Agaricaceae</taxon>
        <taxon>Leucocoprinus</taxon>
    </lineage>
</organism>
<feature type="compositionally biased region" description="Polar residues" evidence="1">
    <location>
        <begin position="261"/>
        <end position="275"/>
    </location>
</feature>
<dbReference type="AlphaFoldDB" id="A0A8H5LNN2"/>
<feature type="compositionally biased region" description="Polar residues" evidence="1">
    <location>
        <begin position="334"/>
        <end position="347"/>
    </location>
</feature>
<accession>A0A8H5LNN2</accession>
<feature type="compositionally biased region" description="Polar residues" evidence="1">
    <location>
        <begin position="212"/>
        <end position="225"/>
    </location>
</feature>
<dbReference type="EMBL" id="JAACJO010000001">
    <property type="protein sequence ID" value="KAF5363803.1"/>
    <property type="molecule type" value="Genomic_DNA"/>
</dbReference>
<keyword evidence="3" id="KW-1185">Reference proteome</keyword>
<sequence>MPLKVENPITSYFPRVSPDAKIKTPVQSKPRLAKRARSPHEIDPSTEGSTRKKSKSRKQPDARNYENPRSPPSTAQSGSVQVTFTRKAKGEVIEIQETPPSTPLKAGLFRQSIPPSSPLPDLTPSPELSPHASTPLHPFSFDDLADSDEPNPSRGARAYPEPLEDKLDLIPSSQTQAIGFYSDEEDNLKNVPKTASPSSTLSNRSSEHDTHSQISSYIPSFQPDATSPDFFNPSDKFIPSSQSQLMDPVPTSPITPDFETVPSSQSQELSYSQAPYHSPKKIETMSRLRTSLMDIYIDQPTPTRSWPDGENTESCATPENPSEVTEEPYHSPAIPSSQTPACTSRPSSPCHEAEELPSTQPTNNCWNDREGSYESLPDAVEKFRSMFGESFESLPPDFPMSLRF</sequence>
<proteinExistence type="predicted"/>
<feature type="region of interest" description="Disordered" evidence="1">
    <location>
        <begin position="1"/>
        <end position="282"/>
    </location>
</feature>
<feature type="compositionally biased region" description="Polar residues" evidence="1">
    <location>
        <begin position="357"/>
        <end position="366"/>
    </location>
</feature>
<feature type="region of interest" description="Disordered" evidence="1">
    <location>
        <begin position="298"/>
        <end position="372"/>
    </location>
</feature>
<protein>
    <submittedName>
        <fullName evidence="2">Uncharacterized protein</fullName>
    </submittedName>
</protein>
<evidence type="ECO:0000313" key="3">
    <source>
        <dbReference type="Proteomes" id="UP000559027"/>
    </source>
</evidence>
<evidence type="ECO:0000313" key="2">
    <source>
        <dbReference type="EMBL" id="KAF5363803.1"/>
    </source>
</evidence>
<comment type="caution">
    <text evidence="2">The sequence shown here is derived from an EMBL/GenBank/DDBJ whole genome shotgun (WGS) entry which is preliminary data.</text>
</comment>
<dbReference type="Proteomes" id="UP000559027">
    <property type="component" value="Unassembled WGS sequence"/>
</dbReference>
<reference evidence="2 3" key="1">
    <citation type="journal article" date="2020" name="ISME J.">
        <title>Uncovering the hidden diversity of litter-decomposition mechanisms in mushroom-forming fungi.</title>
        <authorList>
            <person name="Floudas D."/>
            <person name="Bentzer J."/>
            <person name="Ahren D."/>
            <person name="Johansson T."/>
            <person name="Persson P."/>
            <person name="Tunlid A."/>
        </authorList>
    </citation>
    <scope>NUCLEOTIDE SEQUENCE [LARGE SCALE GENOMIC DNA]</scope>
    <source>
        <strain evidence="2 3">CBS 146.42</strain>
    </source>
</reference>
<feature type="compositionally biased region" description="Polar residues" evidence="1">
    <location>
        <begin position="72"/>
        <end position="84"/>
    </location>
</feature>